<dbReference type="Proteomes" id="UP001597479">
    <property type="component" value="Unassembled WGS sequence"/>
</dbReference>
<organism evidence="10 11">
    <name type="scientific">Promicromonospora vindobonensis</name>
    <dbReference type="NCBI Taxonomy" id="195748"/>
    <lineage>
        <taxon>Bacteria</taxon>
        <taxon>Bacillati</taxon>
        <taxon>Actinomycetota</taxon>
        <taxon>Actinomycetes</taxon>
        <taxon>Micrococcales</taxon>
        <taxon>Promicromonosporaceae</taxon>
        <taxon>Promicromonospora</taxon>
    </lineage>
</organism>
<dbReference type="Pfam" id="PF03372">
    <property type="entry name" value="Exo_endo_phos"/>
    <property type="match status" value="1"/>
</dbReference>
<keyword evidence="3" id="KW-0540">Nuclease</keyword>
<evidence type="ECO:0000256" key="3">
    <source>
        <dbReference type="ARBA" id="ARBA00022722"/>
    </source>
</evidence>
<proteinExistence type="predicted"/>
<comment type="cofactor">
    <cofactor evidence="2">
        <name>Mg(2+)</name>
        <dbReference type="ChEBI" id="CHEBI:18420"/>
    </cofactor>
</comment>
<evidence type="ECO:0000313" key="11">
    <source>
        <dbReference type="Proteomes" id="UP001597479"/>
    </source>
</evidence>
<accession>A0ABW5VPQ8</accession>
<evidence type="ECO:0000313" key="10">
    <source>
        <dbReference type="EMBL" id="MFD2792335.1"/>
    </source>
</evidence>
<keyword evidence="11" id="KW-1185">Reference proteome</keyword>
<keyword evidence="4" id="KW-0479">Metal-binding</keyword>
<dbReference type="PANTHER" id="PTHR15822">
    <property type="entry name" value="TRAF AND TNF RECEPTOR-ASSOCIATED PROTEIN"/>
    <property type="match status" value="1"/>
</dbReference>
<sequence>MAPSSTPHAAPTVRVLTLNVFGPGNPGWDRRRPLIGETIRTLDPDIVALQEVPVGTPEVLDGLLGPGYHLASFSRPSDDGIAGTLATRWPHRVIAEVDLRVSEASRSVLPWCAAVLVELGTPLGPMVVAHHKPSWPLPFELERERQAVLVARAMEDHIGDRSLHALVIGDFDAAPDSASMRFWRGRSTAEQLSVCYQDAWEYAHPDDPGHTFELANPLVREGEFTTAVSRKIDHILVRSGLRGPTLLVAGCRRVLDQPVDGVWASDHYGVLADLVAPPGGS</sequence>
<gene>
    <name evidence="10" type="ORF">ACFS27_02105</name>
</gene>
<dbReference type="Gene3D" id="3.60.10.10">
    <property type="entry name" value="Endonuclease/exonuclease/phosphatase"/>
    <property type="match status" value="1"/>
</dbReference>
<evidence type="ECO:0000256" key="5">
    <source>
        <dbReference type="ARBA" id="ARBA00022763"/>
    </source>
</evidence>
<keyword evidence="6" id="KW-0378">Hydrolase</keyword>
<keyword evidence="7" id="KW-0460">Magnesium</keyword>
<protein>
    <submittedName>
        <fullName evidence="10">Endonuclease/exonuclease/phosphatase family protein</fullName>
    </submittedName>
</protein>
<keyword evidence="8" id="KW-0234">DNA repair</keyword>
<dbReference type="EMBL" id="JBHUOG010000001">
    <property type="protein sequence ID" value="MFD2792335.1"/>
    <property type="molecule type" value="Genomic_DNA"/>
</dbReference>
<keyword evidence="10" id="KW-0255">Endonuclease</keyword>
<dbReference type="GO" id="GO:0004519">
    <property type="term" value="F:endonuclease activity"/>
    <property type="evidence" value="ECO:0007669"/>
    <property type="project" value="UniProtKB-KW"/>
</dbReference>
<evidence type="ECO:0000256" key="4">
    <source>
        <dbReference type="ARBA" id="ARBA00022723"/>
    </source>
</evidence>
<evidence type="ECO:0000256" key="7">
    <source>
        <dbReference type="ARBA" id="ARBA00022842"/>
    </source>
</evidence>
<feature type="domain" description="Endonuclease/exonuclease/phosphatase" evidence="9">
    <location>
        <begin position="16"/>
        <end position="267"/>
    </location>
</feature>
<dbReference type="InterPro" id="IPR051547">
    <property type="entry name" value="TDP2-like"/>
</dbReference>
<evidence type="ECO:0000256" key="8">
    <source>
        <dbReference type="ARBA" id="ARBA00023204"/>
    </source>
</evidence>
<evidence type="ECO:0000256" key="6">
    <source>
        <dbReference type="ARBA" id="ARBA00022801"/>
    </source>
</evidence>
<evidence type="ECO:0000256" key="1">
    <source>
        <dbReference type="ARBA" id="ARBA00001936"/>
    </source>
</evidence>
<keyword evidence="5" id="KW-0227">DNA damage</keyword>
<evidence type="ECO:0000256" key="2">
    <source>
        <dbReference type="ARBA" id="ARBA00001946"/>
    </source>
</evidence>
<dbReference type="RefSeq" id="WP_377179861.1">
    <property type="nucleotide sequence ID" value="NZ_JBHUOG010000001.1"/>
</dbReference>
<comment type="caution">
    <text evidence="10">The sequence shown here is derived from an EMBL/GenBank/DDBJ whole genome shotgun (WGS) entry which is preliminary data.</text>
</comment>
<dbReference type="SUPFAM" id="SSF56219">
    <property type="entry name" value="DNase I-like"/>
    <property type="match status" value="1"/>
</dbReference>
<comment type="cofactor">
    <cofactor evidence="1">
        <name>Mn(2+)</name>
        <dbReference type="ChEBI" id="CHEBI:29035"/>
    </cofactor>
</comment>
<dbReference type="InterPro" id="IPR005135">
    <property type="entry name" value="Endo/exonuclease/phosphatase"/>
</dbReference>
<dbReference type="PANTHER" id="PTHR15822:SF4">
    <property type="entry name" value="TYROSYL-DNA PHOSPHODIESTERASE 2"/>
    <property type="match status" value="1"/>
</dbReference>
<evidence type="ECO:0000259" key="9">
    <source>
        <dbReference type="Pfam" id="PF03372"/>
    </source>
</evidence>
<reference evidence="11" key="1">
    <citation type="journal article" date="2019" name="Int. J. Syst. Evol. Microbiol.">
        <title>The Global Catalogue of Microorganisms (GCM) 10K type strain sequencing project: providing services to taxonomists for standard genome sequencing and annotation.</title>
        <authorList>
            <consortium name="The Broad Institute Genomics Platform"/>
            <consortium name="The Broad Institute Genome Sequencing Center for Infectious Disease"/>
            <person name="Wu L."/>
            <person name="Ma J."/>
        </authorList>
    </citation>
    <scope>NUCLEOTIDE SEQUENCE [LARGE SCALE GENOMIC DNA]</scope>
    <source>
        <strain evidence="11">CCM 7044</strain>
    </source>
</reference>
<name>A0ABW5VPQ8_9MICO</name>
<dbReference type="InterPro" id="IPR036691">
    <property type="entry name" value="Endo/exonu/phosph_ase_sf"/>
</dbReference>